<evidence type="ECO:0000256" key="1">
    <source>
        <dbReference type="SAM" id="MobiDB-lite"/>
    </source>
</evidence>
<comment type="caution">
    <text evidence="2">The sequence shown here is derived from an EMBL/GenBank/DDBJ whole genome shotgun (WGS) entry which is preliminary data.</text>
</comment>
<feature type="compositionally biased region" description="Basic and acidic residues" evidence="1">
    <location>
        <begin position="87"/>
        <end position="102"/>
    </location>
</feature>
<gene>
    <name evidence="2" type="ORF">CYCCA115_LOCUS10301</name>
</gene>
<dbReference type="AlphaFoldDB" id="A0AAD2CUH7"/>
<proteinExistence type="predicted"/>
<keyword evidence="3" id="KW-1185">Reference proteome</keyword>
<dbReference type="EMBL" id="CAKOGP040001624">
    <property type="protein sequence ID" value="CAJ1946160.1"/>
    <property type="molecule type" value="Genomic_DNA"/>
</dbReference>
<name>A0AAD2CUH7_9STRA</name>
<evidence type="ECO:0000313" key="2">
    <source>
        <dbReference type="EMBL" id="CAJ1946160.1"/>
    </source>
</evidence>
<reference evidence="2" key="1">
    <citation type="submission" date="2023-08" db="EMBL/GenBank/DDBJ databases">
        <authorList>
            <person name="Audoor S."/>
            <person name="Bilcke G."/>
        </authorList>
    </citation>
    <scope>NUCLEOTIDE SEQUENCE</scope>
</reference>
<organism evidence="2 3">
    <name type="scientific">Cylindrotheca closterium</name>
    <dbReference type="NCBI Taxonomy" id="2856"/>
    <lineage>
        <taxon>Eukaryota</taxon>
        <taxon>Sar</taxon>
        <taxon>Stramenopiles</taxon>
        <taxon>Ochrophyta</taxon>
        <taxon>Bacillariophyta</taxon>
        <taxon>Bacillariophyceae</taxon>
        <taxon>Bacillariophycidae</taxon>
        <taxon>Bacillariales</taxon>
        <taxon>Bacillariaceae</taxon>
        <taxon>Cylindrotheca</taxon>
    </lineage>
</organism>
<evidence type="ECO:0000313" key="3">
    <source>
        <dbReference type="Proteomes" id="UP001295423"/>
    </source>
</evidence>
<accession>A0AAD2CUH7</accession>
<feature type="region of interest" description="Disordered" evidence="1">
    <location>
        <begin position="75"/>
        <end position="108"/>
    </location>
</feature>
<protein>
    <submittedName>
        <fullName evidence="2">Uncharacterized protein</fullName>
    </submittedName>
</protein>
<dbReference type="Proteomes" id="UP001295423">
    <property type="component" value="Unassembled WGS sequence"/>
</dbReference>
<sequence>MHRLRNRAEKEERRIKQLVGIANSVGQVRPNRSYVSGLSAPPSPGGRALAGFHQQQFQGFQDNCSSQTPTIETAELSASLKKPRGLQTKERSETTQKRDNKLQGRWLY</sequence>